<dbReference type="GO" id="GO:0003677">
    <property type="term" value="F:DNA binding"/>
    <property type="evidence" value="ECO:0007669"/>
    <property type="project" value="UniProtKB-KW"/>
</dbReference>
<dbReference type="EMBL" id="PKKJ01000001">
    <property type="protein sequence ID" value="PKY67182.1"/>
    <property type="molecule type" value="Genomic_DNA"/>
</dbReference>
<evidence type="ECO:0000259" key="4">
    <source>
        <dbReference type="Pfam" id="PF01420"/>
    </source>
</evidence>
<dbReference type="Pfam" id="PF01420">
    <property type="entry name" value="Methylase_S"/>
    <property type="match status" value="1"/>
</dbReference>
<dbReference type="InterPro" id="IPR000055">
    <property type="entry name" value="Restrct_endonuc_typeI_TRD"/>
</dbReference>
<dbReference type="CDD" id="cd17278">
    <property type="entry name" value="RMtype1_S_LdeBORF1052P-TRD2-CR2"/>
    <property type="match status" value="1"/>
</dbReference>
<gene>
    <name evidence="5" type="ORF">CYJ25_02835</name>
</gene>
<dbReference type="SUPFAM" id="SSF116734">
    <property type="entry name" value="DNA methylase specificity domain"/>
    <property type="match status" value="1"/>
</dbReference>
<dbReference type="AlphaFoldDB" id="A0A2I1I7S2"/>
<reference evidence="5 6" key="1">
    <citation type="submission" date="2017-12" db="EMBL/GenBank/DDBJ databases">
        <title>Phylogenetic diversity of female urinary microbiome.</title>
        <authorList>
            <person name="Thomas-White K."/>
            <person name="Wolfe A.J."/>
        </authorList>
    </citation>
    <scope>NUCLEOTIDE SEQUENCE [LARGE SCALE GENOMIC DNA]</scope>
    <source>
        <strain evidence="5 6">UMB0250</strain>
    </source>
</reference>
<sequence>MVASACKIIEGLLAIREFTVTRDAESTQRQSPSTPAWEQRKLGEVAEINGGNAWKSGDYFKDGNCLVVTIANVQGNPYIDDSIGNHINIKGTTPFDLAQDDILISLTGNVGRVSRMTSSKAVLNQRVGKVISKELIDDEYLFQIMRTDSFLDAMVSAGQGAAQMNISNSDVLNYQFKMPTLKEQKSLSILLRNLDHLITLHQREPRFADTG</sequence>
<evidence type="ECO:0000256" key="1">
    <source>
        <dbReference type="ARBA" id="ARBA00010923"/>
    </source>
</evidence>
<keyword evidence="2" id="KW-0680">Restriction system</keyword>
<comment type="similarity">
    <text evidence="1">Belongs to the type-I restriction system S methylase family.</text>
</comment>
<organism evidence="5 6">
    <name type="scientific">Schaalia turicensis</name>
    <dbReference type="NCBI Taxonomy" id="131111"/>
    <lineage>
        <taxon>Bacteria</taxon>
        <taxon>Bacillati</taxon>
        <taxon>Actinomycetota</taxon>
        <taxon>Actinomycetes</taxon>
        <taxon>Actinomycetales</taxon>
        <taxon>Actinomycetaceae</taxon>
        <taxon>Schaalia</taxon>
    </lineage>
</organism>
<feature type="domain" description="Type I restriction modification DNA specificity" evidence="4">
    <location>
        <begin position="37"/>
        <end position="204"/>
    </location>
</feature>
<accession>A0A2I1I7S2</accession>
<comment type="caution">
    <text evidence="5">The sequence shown here is derived from an EMBL/GenBank/DDBJ whole genome shotgun (WGS) entry which is preliminary data.</text>
</comment>
<evidence type="ECO:0000256" key="3">
    <source>
        <dbReference type="ARBA" id="ARBA00023125"/>
    </source>
</evidence>
<dbReference type="InterPro" id="IPR052021">
    <property type="entry name" value="Type-I_RS_S_subunit"/>
</dbReference>
<evidence type="ECO:0000313" key="5">
    <source>
        <dbReference type="EMBL" id="PKY67182.1"/>
    </source>
</evidence>
<dbReference type="GO" id="GO:0009307">
    <property type="term" value="P:DNA restriction-modification system"/>
    <property type="evidence" value="ECO:0007669"/>
    <property type="project" value="UniProtKB-KW"/>
</dbReference>
<name>A0A2I1I7S2_9ACTO</name>
<proteinExistence type="inferred from homology"/>
<keyword evidence="3" id="KW-0238">DNA-binding</keyword>
<dbReference type="Gene3D" id="1.10.287.1120">
    <property type="entry name" value="Bipartite methylase S protein"/>
    <property type="match status" value="1"/>
</dbReference>
<protein>
    <recommendedName>
        <fullName evidence="4">Type I restriction modification DNA specificity domain-containing protein</fullName>
    </recommendedName>
</protein>
<dbReference type="PANTHER" id="PTHR30408:SF12">
    <property type="entry name" value="TYPE I RESTRICTION ENZYME MJAVIII SPECIFICITY SUBUNIT"/>
    <property type="match status" value="1"/>
</dbReference>
<dbReference type="OrthoDB" id="3197085at2"/>
<dbReference type="InterPro" id="IPR044946">
    <property type="entry name" value="Restrct_endonuc_typeI_TRD_sf"/>
</dbReference>
<dbReference type="Proteomes" id="UP000234545">
    <property type="component" value="Unassembled WGS sequence"/>
</dbReference>
<dbReference type="RefSeq" id="WP_101627656.1">
    <property type="nucleotide sequence ID" value="NZ_PKKJ01000001.1"/>
</dbReference>
<evidence type="ECO:0000313" key="6">
    <source>
        <dbReference type="Proteomes" id="UP000234545"/>
    </source>
</evidence>
<dbReference type="PANTHER" id="PTHR30408">
    <property type="entry name" value="TYPE-1 RESTRICTION ENZYME ECOKI SPECIFICITY PROTEIN"/>
    <property type="match status" value="1"/>
</dbReference>
<dbReference type="Gene3D" id="3.90.220.20">
    <property type="entry name" value="DNA methylase specificity domains"/>
    <property type="match status" value="1"/>
</dbReference>
<evidence type="ECO:0000256" key="2">
    <source>
        <dbReference type="ARBA" id="ARBA00022747"/>
    </source>
</evidence>